<reference evidence="1" key="2">
    <citation type="submission" date="2021-02" db="EMBL/GenBank/DDBJ databases">
        <title>Infant gut strain persistence is associated with maternal origin, phylogeny, and functional potential including surface adhesion and iron acquisition.</title>
        <authorList>
            <person name="Lou Y.C."/>
        </authorList>
    </citation>
    <scope>NUCLEOTIDE SEQUENCE</scope>
    <source>
        <strain evidence="1">L3_108_103G1_dasL3_108_103G1_concoct_2</strain>
    </source>
</reference>
<reference evidence="2 3" key="1">
    <citation type="submission" date="2018-08" db="EMBL/GenBank/DDBJ databases">
        <title>A genome reference for cultivated species of the human gut microbiota.</title>
        <authorList>
            <person name="Zou Y."/>
            <person name="Xue W."/>
            <person name="Luo G."/>
        </authorList>
    </citation>
    <scope>NUCLEOTIDE SEQUENCE [LARGE SCALE GENOMIC DNA]</scope>
    <source>
        <strain evidence="2 3">AF35-6BH</strain>
    </source>
</reference>
<organism evidence="2 3">
    <name type="scientific">Amedibacillus dolichus</name>
    <dbReference type="NCBI Taxonomy" id="31971"/>
    <lineage>
        <taxon>Bacteria</taxon>
        <taxon>Bacillati</taxon>
        <taxon>Bacillota</taxon>
        <taxon>Erysipelotrichia</taxon>
        <taxon>Erysipelotrichales</taxon>
        <taxon>Erysipelotrichaceae</taxon>
        <taxon>Amedibacillus</taxon>
    </lineage>
</organism>
<name>A0A415PE12_9FIRM</name>
<dbReference type="AlphaFoldDB" id="A0A415PE12"/>
<evidence type="ECO:0000313" key="3">
    <source>
        <dbReference type="Proteomes" id="UP000284868"/>
    </source>
</evidence>
<sequence length="33" mass="3930">MQANDRSARDCYEKETLEQTWSVRTLQRNISSL</sequence>
<comment type="caution">
    <text evidence="2">The sequence shown here is derived from an EMBL/GenBank/DDBJ whole genome shotgun (WGS) entry which is preliminary data.</text>
</comment>
<accession>A0A415PE12</accession>
<gene>
    <name evidence="2" type="ORF">DWZ83_05865</name>
    <name evidence="1" type="ORF">KHZ85_07380</name>
</gene>
<dbReference type="OrthoDB" id="9801263at2"/>
<dbReference type="EMBL" id="JAGZMZ010000018">
    <property type="protein sequence ID" value="MBS4884572.1"/>
    <property type="molecule type" value="Genomic_DNA"/>
</dbReference>
<keyword evidence="3" id="KW-1185">Reference proteome</keyword>
<dbReference type="Proteomes" id="UP000284868">
    <property type="component" value="Unassembled WGS sequence"/>
</dbReference>
<evidence type="ECO:0000313" key="2">
    <source>
        <dbReference type="EMBL" id="RHM10928.1"/>
    </source>
</evidence>
<dbReference type="Proteomes" id="UP000753219">
    <property type="component" value="Unassembled WGS sequence"/>
</dbReference>
<proteinExistence type="predicted"/>
<protein>
    <submittedName>
        <fullName evidence="2">Uncharacterized protein</fullName>
    </submittedName>
</protein>
<evidence type="ECO:0000313" key="1">
    <source>
        <dbReference type="EMBL" id="MBS4884572.1"/>
    </source>
</evidence>
<dbReference type="EMBL" id="QRPK01000024">
    <property type="protein sequence ID" value="RHM10928.1"/>
    <property type="molecule type" value="Genomic_DNA"/>
</dbReference>